<dbReference type="PROSITE" id="PS00846">
    <property type="entry name" value="HTH_ARSR_1"/>
    <property type="match status" value="1"/>
</dbReference>
<dbReference type="NCBIfam" id="NF033788">
    <property type="entry name" value="HTH_metalloreg"/>
    <property type="match status" value="1"/>
</dbReference>
<protein>
    <submittedName>
        <fullName evidence="5">Metalloregulator ArsR/SmtB family transcription factor</fullName>
    </submittedName>
</protein>
<feature type="domain" description="HTH arsR-type" evidence="4">
    <location>
        <begin position="6"/>
        <end position="100"/>
    </location>
</feature>
<keyword evidence="1" id="KW-0805">Transcription regulation</keyword>
<dbReference type="RefSeq" id="WP_224191903.1">
    <property type="nucleotide sequence ID" value="NZ_JAIRAU010000012.1"/>
</dbReference>
<dbReference type="InterPro" id="IPR051081">
    <property type="entry name" value="HTH_MetalResp_TranReg"/>
</dbReference>
<dbReference type="Gene3D" id="1.10.10.10">
    <property type="entry name" value="Winged helix-like DNA-binding domain superfamily/Winged helix DNA-binding domain"/>
    <property type="match status" value="1"/>
</dbReference>
<dbReference type="CDD" id="cd00090">
    <property type="entry name" value="HTH_ARSR"/>
    <property type="match status" value="1"/>
</dbReference>
<name>A0ABS7TPX1_9BACT</name>
<evidence type="ECO:0000259" key="4">
    <source>
        <dbReference type="PROSITE" id="PS50987"/>
    </source>
</evidence>
<dbReference type="InterPro" id="IPR011991">
    <property type="entry name" value="ArsR-like_HTH"/>
</dbReference>
<dbReference type="PRINTS" id="PR00778">
    <property type="entry name" value="HTHARSR"/>
</dbReference>
<dbReference type="InterPro" id="IPR036390">
    <property type="entry name" value="WH_DNA-bd_sf"/>
</dbReference>
<evidence type="ECO:0000313" key="6">
    <source>
        <dbReference type="Proteomes" id="UP001139031"/>
    </source>
</evidence>
<dbReference type="SMART" id="SM00418">
    <property type="entry name" value="HTH_ARSR"/>
    <property type="match status" value="1"/>
</dbReference>
<dbReference type="Pfam" id="PF09860">
    <property type="entry name" value="DUF2087"/>
    <property type="match status" value="1"/>
</dbReference>
<dbReference type="Proteomes" id="UP001139031">
    <property type="component" value="Unassembled WGS sequence"/>
</dbReference>
<dbReference type="InterPro" id="IPR018334">
    <property type="entry name" value="ArsR_HTH"/>
</dbReference>
<gene>
    <name evidence="5" type="ORF">K7C98_12775</name>
</gene>
<evidence type="ECO:0000256" key="2">
    <source>
        <dbReference type="ARBA" id="ARBA00023125"/>
    </source>
</evidence>
<keyword evidence="3" id="KW-0804">Transcription</keyword>
<keyword evidence="6" id="KW-1185">Reference proteome</keyword>
<keyword evidence="2" id="KW-0238">DNA-binding</keyword>
<accession>A0ABS7TPX1</accession>
<dbReference type="PANTHER" id="PTHR33154:SF33">
    <property type="entry name" value="TRANSCRIPTIONAL REPRESSOR SDPR"/>
    <property type="match status" value="1"/>
</dbReference>
<dbReference type="InterPro" id="IPR036388">
    <property type="entry name" value="WH-like_DNA-bd_sf"/>
</dbReference>
<comment type="caution">
    <text evidence="5">The sequence shown here is derived from an EMBL/GenBank/DDBJ whole genome shotgun (WGS) entry which is preliminary data.</text>
</comment>
<evidence type="ECO:0000256" key="3">
    <source>
        <dbReference type="ARBA" id="ARBA00023163"/>
    </source>
</evidence>
<dbReference type="Pfam" id="PF01022">
    <property type="entry name" value="HTH_5"/>
    <property type="match status" value="1"/>
</dbReference>
<evidence type="ECO:0000256" key="1">
    <source>
        <dbReference type="ARBA" id="ARBA00023015"/>
    </source>
</evidence>
<sequence length="199" mass="22482">MSEAAAEPDPMSALVRLFKGLADPTRLRMIAAMVDRPRCGQDLAAEVGLSPATVSHHIRVLSDAGLLRETRQAPYTFYQLDLEQLQGAVKAVSSPKRVRELATAPAVGQDQRAVLRAFFDGPRLVALPAQRRKKEIVLEELLRRLPRRREYREPELNRFIEVVHPDYCTIRREWIVGGYMEREDGVYRLAPRGRAVLGG</sequence>
<dbReference type="InterPro" id="IPR018656">
    <property type="entry name" value="DUF2087"/>
</dbReference>
<evidence type="ECO:0000313" key="5">
    <source>
        <dbReference type="EMBL" id="MBZ5710131.1"/>
    </source>
</evidence>
<proteinExistence type="predicted"/>
<dbReference type="InterPro" id="IPR001845">
    <property type="entry name" value="HTH_ArsR_DNA-bd_dom"/>
</dbReference>
<dbReference type="PANTHER" id="PTHR33154">
    <property type="entry name" value="TRANSCRIPTIONAL REGULATOR, ARSR FAMILY"/>
    <property type="match status" value="1"/>
</dbReference>
<reference evidence="5" key="1">
    <citation type="submission" date="2021-08" db="EMBL/GenBank/DDBJ databases">
        <authorList>
            <person name="Stevens D.C."/>
        </authorList>
    </citation>
    <scope>NUCLEOTIDE SEQUENCE</scope>
    <source>
        <strain evidence="5">DSM 53165</strain>
    </source>
</reference>
<dbReference type="EMBL" id="JAIRAU010000012">
    <property type="protein sequence ID" value="MBZ5710131.1"/>
    <property type="molecule type" value="Genomic_DNA"/>
</dbReference>
<dbReference type="SUPFAM" id="SSF46785">
    <property type="entry name" value="Winged helix' DNA-binding domain"/>
    <property type="match status" value="1"/>
</dbReference>
<dbReference type="PROSITE" id="PS50987">
    <property type="entry name" value="HTH_ARSR_2"/>
    <property type="match status" value="1"/>
</dbReference>
<organism evidence="5 6">
    <name type="scientific">Nannocystis pusilla</name>
    <dbReference type="NCBI Taxonomy" id="889268"/>
    <lineage>
        <taxon>Bacteria</taxon>
        <taxon>Pseudomonadati</taxon>
        <taxon>Myxococcota</taxon>
        <taxon>Polyangia</taxon>
        <taxon>Nannocystales</taxon>
        <taxon>Nannocystaceae</taxon>
        <taxon>Nannocystis</taxon>
    </lineage>
</organism>